<dbReference type="RefSeq" id="WP_206582139.1">
    <property type="nucleotide sequence ID" value="NZ_JAFJZZ010000002.1"/>
</dbReference>
<dbReference type="GO" id="GO:0003677">
    <property type="term" value="F:DNA binding"/>
    <property type="evidence" value="ECO:0007669"/>
    <property type="project" value="UniProtKB-KW"/>
</dbReference>
<dbReference type="AlphaFoldDB" id="A0A939D9N1"/>
<evidence type="ECO:0000256" key="3">
    <source>
        <dbReference type="ARBA" id="ARBA00023163"/>
    </source>
</evidence>
<dbReference type="Gene3D" id="1.10.10.10">
    <property type="entry name" value="Winged helix-like DNA-binding domain superfamily/Winged helix DNA-binding domain"/>
    <property type="match status" value="1"/>
</dbReference>
<dbReference type="EMBL" id="JAFJZZ010000002">
    <property type="protein sequence ID" value="MBN7773318.1"/>
    <property type="molecule type" value="Genomic_DNA"/>
</dbReference>
<reference evidence="5" key="1">
    <citation type="submission" date="2021-02" db="EMBL/GenBank/DDBJ databases">
        <title>Abyssanaerobacter marinus gen.nov., sp., nov, anaerobic bacterium isolated from the Onnuri vent field of Indian Ocean and suggestion of Mogibacteriaceae fam. nov., and proposal of reclassification of ambiguous this family's genus member.</title>
        <authorList>
            <person name="Kim Y.J."/>
            <person name="Yang J.-A."/>
        </authorList>
    </citation>
    <scope>NUCLEOTIDE SEQUENCE</scope>
    <source>
        <strain evidence="5">DSM 2634</strain>
    </source>
</reference>
<dbReference type="Pfam" id="PF00392">
    <property type="entry name" value="GntR"/>
    <property type="match status" value="1"/>
</dbReference>
<name>A0A939D9N1_CLOAM</name>
<keyword evidence="1" id="KW-0805">Transcription regulation</keyword>
<evidence type="ECO:0000313" key="6">
    <source>
        <dbReference type="Proteomes" id="UP000664545"/>
    </source>
</evidence>
<protein>
    <submittedName>
        <fullName evidence="5">GntR family transcriptional regulator</fullName>
    </submittedName>
</protein>
<evidence type="ECO:0000256" key="1">
    <source>
        <dbReference type="ARBA" id="ARBA00023015"/>
    </source>
</evidence>
<dbReference type="Proteomes" id="UP000664545">
    <property type="component" value="Unassembled WGS sequence"/>
</dbReference>
<proteinExistence type="predicted"/>
<comment type="caution">
    <text evidence="5">The sequence shown here is derived from an EMBL/GenBank/DDBJ whole genome shotgun (WGS) entry which is preliminary data.</text>
</comment>
<dbReference type="PANTHER" id="PTHR38445:SF6">
    <property type="entry name" value="GNTR-FAMILY TRANSCRIPTIONAL REGULATOR"/>
    <property type="match status" value="1"/>
</dbReference>
<dbReference type="InterPro" id="IPR036390">
    <property type="entry name" value="WH_DNA-bd_sf"/>
</dbReference>
<evidence type="ECO:0000259" key="4">
    <source>
        <dbReference type="PROSITE" id="PS50949"/>
    </source>
</evidence>
<dbReference type="PROSITE" id="PS50949">
    <property type="entry name" value="HTH_GNTR"/>
    <property type="match status" value="1"/>
</dbReference>
<organism evidence="5 6">
    <name type="scientific">Clostridium aminobutyricum</name>
    <dbReference type="NCBI Taxonomy" id="33953"/>
    <lineage>
        <taxon>Bacteria</taxon>
        <taxon>Bacillati</taxon>
        <taxon>Bacillota</taxon>
        <taxon>Clostridia</taxon>
        <taxon>Eubacteriales</taxon>
        <taxon>Clostridiaceae</taxon>
        <taxon>Clostridium</taxon>
    </lineage>
</organism>
<keyword evidence="6" id="KW-1185">Reference proteome</keyword>
<keyword evidence="3" id="KW-0804">Transcription</keyword>
<sequence>MEKNKNESEIVHNGISENLPAYIKVMEIIRRNIISGMMQPNEKIQSIKELAQKYKVNPNTVQRALTALEKEGLLRSHRTAGRYVTENKLLIKSIRNMEARKITDEFVAQLRNLAIKPEELVELFAGPIKTEAQEETA</sequence>
<evidence type="ECO:0000313" key="5">
    <source>
        <dbReference type="EMBL" id="MBN7773318.1"/>
    </source>
</evidence>
<dbReference type="GO" id="GO:0003700">
    <property type="term" value="F:DNA-binding transcription factor activity"/>
    <property type="evidence" value="ECO:0007669"/>
    <property type="project" value="InterPro"/>
</dbReference>
<dbReference type="InterPro" id="IPR000524">
    <property type="entry name" value="Tscrpt_reg_HTH_GntR"/>
</dbReference>
<feature type="domain" description="HTH gntR-type" evidence="4">
    <location>
        <begin position="19"/>
        <end position="87"/>
    </location>
</feature>
<dbReference type="SUPFAM" id="SSF46785">
    <property type="entry name" value="Winged helix' DNA-binding domain"/>
    <property type="match status" value="1"/>
</dbReference>
<dbReference type="SMART" id="SM00345">
    <property type="entry name" value="HTH_GNTR"/>
    <property type="match status" value="1"/>
</dbReference>
<accession>A0A939D9N1</accession>
<dbReference type="PANTHER" id="PTHR38445">
    <property type="entry name" value="HTH-TYPE TRANSCRIPTIONAL REPRESSOR YTRA"/>
    <property type="match status" value="1"/>
</dbReference>
<gene>
    <name evidence="5" type="ORF">JYB65_08090</name>
</gene>
<evidence type="ECO:0000256" key="2">
    <source>
        <dbReference type="ARBA" id="ARBA00023125"/>
    </source>
</evidence>
<dbReference type="InterPro" id="IPR036388">
    <property type="entry name" value="WH-like_DNA-bd_sf"/>
</dbReference>
<dbReference type="CDD" id="cd07377">
    <property type="entry name" value="WHTH_GntR"/>
    <property type="match status" value="1"/>
</dbReference>
<keyword evidence="2" id="KW-0238">DNA-binding</keyword>